<reference evidence="2" key="1">
    <citation type="submission" date="2019-02" db="EMBL/GenBank/DDBJ databases">
        <authorList>
            <person name="Bachy C."/>
            <person name="Yung C.-M."/>
            <person name="Roux S."/>
            <person name="Sullivan M.B."/>
            <person name="Worden A.Z."/>
        </authorList>
    </citation>
    <scope>NUCLEOTIDE SEQUENCE</scope>
    <source>
        <strain evidence="2">BII-V2</strain>
    </source>
</reference>
<dbReference type="EMBL" id="MK522038">
    <property type="protein sequence ID" value="QOR60480.1"/>
    <property type="molecule type" value="Genomic_DNA"/>
</dbReference>
<dbReference type="Pfam" id="PF23162">
    <property type="entry name" value="AEP_C962R"/>
    <property type="match status" value="1"/>
</dbReference>
<sequence>MSNFKQWCKEQGFWHGSNISHVLMDKGVLSVPFDRLNDFYEKCVESYNSGEKIYVVEQKTENYNFFVDLDYKDEEALYPESVKSYCQVICDKVKKFGGKDALISYALPKPGGKDLIKTGIHINWPGFVVNRSSALALREHIINTLNTVYGSKNWSDIVDIAVYGSSSRKTQGSGFRMPWSHKIGKHEKCSGKGCTECNNTGKETQGEYRPVFMYKAGNDFTMLEEIKNKAVANVDMLHMATLRTESDDPVYVEGAELKIQNGSFSPEQIKNEFKDQEVLGLIEDFVRKNLEGQNTARITKIYESNKHFLVSTTSKYCENKRCDHNSNHVWFHIINDTISQKCFSTTDIVRHFGFCKDFRGRKHKLPPRITDKLYKDIEFSKYTERKPEKIEPEQEKTEEIDVKERLEKFIKKYLVKNNDFYITKLEKKKKAKTYTVHVSSYPCEVCNKNVHFQIYKNKIEKKCNCMNRTHILSDKITTKL</sequence>
<organism evidence="2">
    <name type="scientific">Bathycoccus sp. RCC716 virus 2</name>
    <dbReference type="NCBI Taxonomy" id="2530039"/>
    <lineage>
        <taxon>Viruses</taxon>
        <taxon>Varidnaviria</taxon>
        <taxon>Bamfordvirae</taxon>
        <taxon>Nucleocytoviricota</taxon>
        <taxon>Megaviricetes</taxon>
        <taxon>Algavirales</taxon>
        <taxon>Phycodnaviridae</taxon>
        <taxon>Prasinovirus</taxon>
    </lineage>
</organism>
<accession>A0A7S6P1X9</accession>
<proteinExistence type="predicted"/>
<dbReference type="InterPro" id="IPR056443">
    <property type="entry name" value="AEP_C962R"/>
</dbReference>
<evidence type="ECO:0000313" key="2">
    <source>
        <dbReference type="EMBL" id="QOR60480.1"/>
    </source>
</evidence>
<protein>
    <recommendedName>
        <fullName evidence="1">C962R-like N-terminal AEP domain-containing protein</fullName>
    </recommendedName>
</protein>
<name>A0A7S6P1X9_9PHYC</name>
<evidence type="ECO:0000259" key="1">
    <source>
        <dbReference type="Pfam" id="PF23162"/>
    </source>
</evidence>
<feature type="domain" description="C962R-like N-terminal AEP" evidence="1">
    <location>
        <begin position="21"/>
        <end position="165"/>
    </location>
</feature>